<dbReference type="InterPro" id="IPR022712">
    <property type="entry name" value="Beta_Casp"/>
</dbReference>
<dbReference type="Pfam" id="PF10996">
    <property type="entry name" value="Beta-Casp"/>
    <property type="match status" value="1"/>
</dbReference>
<dbReference type="Gene3D" id="3.40.50.10890">
    <property type="match status" value="1"/>
</dbReference>
<protein>
    <submittedName>
        <fullName evidence="4">MBL fold metallo-hydrolase</fullName>
    </submittedName>
</protein>
<dbReference type="InterPro" id="IPR050698">
    <property type="entry name" value="MBL"/>
</dbReference>
<evidence type="ECO:0000313" key="5">
    <source>
        <dbReference type="Proteomes" id="UP000886860"/>
    </source>
</evidence>
<dbReference type="PANTHER" id="PTHR11203:SF37">
    <property type="entry name" value="INTEGRATOR COMPLEX SUBUNIT 11"/>
    <property type="match status" value="1"/>
</dbReference>
<dbReference type="Pfam" id="PF16661">
    <property type="entry name" value="Lactamase_B_6"/>
    <property type="match status" value="1"/>
</dbReference>
<feature type="domain" description="Beta-Casp" evidence="3">
    <location>
        <begin position="250"/>
        <end position="379"/>
    </location>
</feature>
<dbReference type="EMBL" id="DVKS01000197">
    <property type="protein sequence ID" value="HIT42790.1"/>
    <property type="molecule type" value="Genomic_DNA"/>
</dbReference>
<proteinExistence type="predicted"/>
<comment type="caution">
    <text evidence="4">The sequence shown here is derived from an EMBL/GenBank/DDBJ whole genome shotgun (WGS) entry which is preliminary data.</text>
</comment>
<dbReference type="Gene3D" id="3.60.15.10">
    <property type="entry name" value="Ribonuclease Z/Hydroxyacylglutathione hydrolase-like"/>
    <property type="match status" value="1"/>
</dbReference>
<evidence type="ECO:0000259" key="3">
    <source>
        <dbReference type="SMART" id="SM01027"/>
    </source>
</evidence>
<evidence type="ECO:0000259" key="2">
    <source>
        <dbReference type="SMART" id="SM00849"/>
    </source>
</evidence>
<dbReference type="InterPro" id="IPR036866">
    <property type="entry name" value="RibonucZ/Hydroxyglut_hydro"/>
</dbReference>
<gene>
    <name evidence="4" type="ORF">IAB60_11980</name>
</gene>
<dbReference type="SMART" id="SM01027">
    <property type="entry name" value="Beta-Casp"/>
    <property type="match status" value="1"/>
</dbReference>
<dbReference type="CDD" id="cd16295">
    <property type="entry name" value="TTHA0252-CPSF-like_MBL-fold"/>
    <property type="match status" value="1"/>
</dbReference>
<evidence type="ECO:0000256" key="1">
    <source>
        <dbReference type="ARBA" id="ARBA00022801"/>
    </source>
</evidence>
<name>A0A9D1KGF8_9FIRM</name>
<dbReference type="InterPro" id="IPR011108">
    <property type="entry name" value="RMMBL"/>
</dbReference>
<dbReference type="AlphaFoldDB" id="A0A9D1KGF8"/>
<keyword evidence="1" id="KW-0378">Hydrolase</keyword>
<reference evidence="4" key="2">
    <citation type="journal article" date="2021" name="PeerJ">
        <title>Extensive microbial diversity within the chicken gut microbiome revealed by metagenomics and culture.</title>
        <authorList>
            <person name="Gilroy R."/>
            <person name="Ravi A."/>
            <person name="Getino M."/>
            <person name="Pursley I."/>
            <person name="Horton D.L."/>
            <person name="Alikhan N.F."/>
            <person name="Baker D."/>
            <person name="Gharbi K."/>
            <person name="Hall N."/>
            <person name="Watson M."/>
            <person name="Adriaenssens E.M."/>
            <person name="Foster-Nyarko E."/>
            <person name="Jarju S."/>
            <person name="Secka A."/>
            <person name="Antonio M."/>
            <person name="Oren A."/>
            <person name="Chaudhuri R.R."/>
            <person name="La Ragione R."/>
            <person name="Hildebrand F."/>
            <person name="Pallen M.J."/>
        </authorList>
    </citation>
    <scope>NUCLEOTIDE SEQUENCE</scope>
    <source>
        <strain evidence="4">CHK123-3438</strain>
    </source>
</reference>
<feature type="domain" description="Metallo-beta-lactamase" evidence="2">
    <location>
        <begin position="13"/>
        <end position="245"/>
    </location>
</feature>
<dbReference type="Proteomes" id="UP000886860">
    <property type="component" value="Unassembled WGS sequence"/>
</dbReference>
<dbReference type="InterPro" id="IPR001279">
    <property type="entry name" value="Metallo-B-lactamas"/>
</dbReference>
<dbReference type="SMART" id="SM00849">
    <property type="entry name" value="Lactamase_B"/>
    <property type="match status" value="1"/>
</dbReference>
<accession>A0A9D1KGF8</accession>
<dbReference type="GO" id="GO:0016787">
    <property type="term" value="F:hydrolase activity"/>
    <property type="evidence" value="ECO:0007669"/>
    <property type="project" value="UniProtKB-KW"/>
</dbReference>
<dbReference type="GO" id="GO:0004521">
    <property type="term" value="F:RNA endonuclease activity"/>
    <property type="evidence" value="ECO:0007669"/>
    <property type="project" value="TreeGrafter"/>
</dbReference>
<organism evidence="4 5">
    <name type="scientific">Candidatus Caccovicinus merdipullorum</name>
    <dbReference type="NCBI Taxonomy" id="2840724"/>
    <lineage>
        <taxon>Bacteria</taxon>
        <taxon>Bacillati</taxon>
        <taxon>Bacillota</taxon>
        <taxon>Clostridia</taxon>
        <taxon>Eubacteriales</taxon>
        <taxon>Candidatus Caccovicinus</taxon>
    </lineage>
</organism>
<evidence type="ECO:0000313" key="4">
    <source>
        <dbReference type="EMBL" id="HIT42790.1"/>
    </source>
</evidence>
<dbReference type="PANTHER" id="PTHR11203">
    <property type="entry name" value="CLEAVAGE AND POLYADENYLATION SPECIFICITY FACTOR FAMILY MEMBER"/>
    <property type="match status" value="1"/>
</dbReference>
<reference evidence="4" key="1">
    <citation type="submission" date="2020-10" db="EMBL/GenBank/DDBJ databases">
        <authorList>
            <person name="Gilroy R."/>
        </authorList>
    </citation>
    <scope>NUCLEOTIDE SEQUENCE</scope>
    <source>
        <strain evidence="4">CHK123-3438</strain>
    </source>
</reference>
<dbReference type="SUPFAM" id="SSF56281">
    <property type="entry name" value="Metallo-hydrolase/oxidoreductase"/>
    <property type="match status" value="1"/>
</dbReference>
<sequence length="533" mass="59521">MKLEFIGANHEVTGSCHYLEIGETRLFVDCGMEQGQNAYENVEPPVSYSDIDFVLLTHAHIDHAGYLPFIYARGFRGRILATDATADLCNILLQDSAHIQEMEAEWKNRKARRAGRAEEPPLYEMNDALGAIRLIEGYSYGRIIRLTEGISIRFTDAGHLLGSASIEIWAREGQAEKKLVFSGDIGNKNKPLIRDPQYIKDADYVIMECTYGDRYHKKDVNYERDLARIIQETLDRGGNVVIPAFAVGRTQELLYFIRQIKADGAVSGHDDFPVYVDSPLAVEATHVFKENMLECYDDETRRLVEQGINPIDFPGLRLSITSEESKNINFDQTPKVIISAAGMCDAGRIRHHLKHNLWRKECSVVFAGYQANGTLGRSLLEGASEVKLFGESIDVRAHIELIDGISGHADRNGLLEWIGAFEKKPSHVFMVHGDDQVCTSFAEDLKRMMGLEASAPFSGSVYDLAAGKWLRETAGIPVDKAAAPKKKAGAVYDRLLAAGQRLLQVIRHNEGGANKDLAKFTDQIMALCDKWDR</sequence>
<dbReference type="Pfam" id="PF07521">
    <property type="entry name" value="RMMBL"/>
    <property type="match status" value="1"/>
</dbReference>